<feature type="compositionally biased region" description="Low complexity" evidence="1">
    <location>
        <begin position="18"/>
        <end position="34"/>
    </location>
</feature>
<keyword evidence="3" id="KW-1185">Reference proteome</keyword>
<sequence>MVSCVSSNKAGGNGSARSMTSLSLKMSTTPNTSEIVEDEEEDPEDVTSPNLDLL</sequence>
<feature type="region of interest" description="Disordered" evidence="1">
    <location>
        <begin position="1"/>
        <end position="54"/>
    </location>
</feature>
<gene>
    <name evidence="2" type="ORF">CRG98_030297</name>
</gene>
<dbReference type="Proteomes" id="UP000233551">
    <property type="component" value="Unassembled WGS sequence"/>
</dbReference>
<evidence type="ECO:0000313" key="3">
    <source>
        <dbReference type="Proteomes" id="UP000233551"/>
    </source>
</evidence>
<organism evidence="2 3">
    <name type="scientific">Punica granatum</name>
    <name type="common">Pomegranate</name>
    <dbReference type="NCBI Taxonomy" id="22663"/>
    <lineage>
        <taxon>Eukaryota</taxon>
        <taxon>Viridiplantae</taxon>
        <taxon>Streptophyta</taxon>
        <taxon>Embryophyta</taxon>
        <taxon>Tracheophyta</taxon>
        <taxon>Spermatophyta</taxon>
        <taxon>Magnoliopsida</taxon>
        <taxon>eudicotyledons</taxon>
        <taxon>Gunneridae</taxon>
        <taxon>Pentapetalae</taxon>
        <taxon>rosids</taxon>
        <taxon>malvids</taxon>
        <taxon>Myrtales</taxon>
        <taxon>Lythraceae</taxon>
        <taxon>Punica</taxon>
    </lineage>
</organism>
<feature type="compositionally biased region" description="Polar residues" evidence="1">
    <location>
        <begin position="1"/>
        <end position="10"/>
    </location>
</feature>
<name>A0A2I0IZE2_PUNGR</name>
<reference evidence="2 3" key="1">
    <citation type="submission" date="2017-11" db="EMBL/GenBank/DDBJ databases">
        <title>De-novo sequencing of pomegranate (Punica granatum L.) genome.</title>
        <authorList>
            <person name="Akparov Z."/>
            <person name="Amiraslanov A."/>
            <person name="Hajiyeva S."/>
            <person name="Abbasov M."/>
            <person name="Kaur K."/>
            <person name="Hamwieh A."/>
            <person name="Solovyev V."/>
            <person name="Salamov A."/>
            <person name="Braich B."/>
            <person name="Kosarev P."/>
            <person name="Mahmoud A."/>
            <person name="Hajiyev E."/>
            <person name="Babayeva S."/>
            <person name="Izzatullayeva V."/>
            <person name="Mammadov A."/>
            <person name="Mammadov A."/>
            <person name="Sharifova S."/>
            <person name="Ojaghi J."/>
            <person name="Eynullazada K."/>
            <person name="Bayramov B."/>
            <person name="Abdulazimova A."/>
            <person name="Shahmuradov I."/>
        </authorList>
    </citation>
    <scope>NUCLEOTIDE SEQUENCE [LARGE SCALE GENOMIC DNA]</scope>
    <source>
        <strain evidence="3">cv. AG2017</strain>
        <tissue evidence="2">Leaf</tissue>
    </source>
</reference>
<feature type="compositionally biased region" description="Acidic residues" evidence="1">
    <location>
        <begin position="35"/>
        <end position="45"/>
    </location>
</feature>
<evidence type="ECO:0000256" key="1">
    <source>
        <dbReference type="SAM" id="MobiDB-lite"/>
    </source>
</evidence>
<proteinExistence type="predicted"/>
<accession>A0A2I0IZE2</accession>
<evidence type="ECO:0000313" key="2">
    <source>
        <dbReference type="EMBL" id="PKI49369.1"/>
    </source>
</evidence>
<dbReference type="EMBL" id="PGOL01002250">
    <property type="protein sequence ID" value="PKI49369.1"/>
    <property type="molecule type" value="Genomic_DNA"/>
</dbReference>
<dbReference type="AlphaFoldDB" id="A0A2I0IZE2"/>
<protein>
    <submittedName>
        <fullName evidence="2">Uncharacterized protein</fullName>
    </submittedName>
</protein>
<comment type="caution">
    <text evidence="2">The sequence shown here is derived from an EMBL/GenBank/DDBJ whole genome shotgun (WGS) entry which is preliminary data.</text>
</comment>